<proteinExistence type="predicted"/>
<dbReference type="AlphaFoldDB" id="A0A328BJZ1"/>
<feature type="domain" description="N-acetyltransferase" evidence="3">
    <location>
        <begin position="74"/>
        <end position="239"/>
    </location>
</feature>
<accession>A0A328BJZ1</accession>
<evidence type="ECO:0000256" key="1">
    <source>
        <dbReference type="ARBA" id="ARBA00022679"/>
    </source>
</evidence>
<keyword evidence="5" id="KW-1185">Reference proteome</keyword>
<reference evidence="4 5" key="1">
    <citation type="submission" date="2018-05" db="EMBL/GenBank/DDBJ databases">
        <authorList>
            <person name="Lanie J.A."/>
            <person name="Ng W.-L."/>
            <person name="Kazmierczak K.M."/>
            <person name="Andrzejewski T.M."/>
            <person name="Davidsen T.M."/>
            <person name="Wayne K.J."/>
            <person name="Tettelin H."/>
            <person name="Glass J.I."/>
            <person name="Rusch D."/>
            <person name="Podicherti R."/>
            <person name="Tsui H.-C.T."/>
            <person name="Winkler M.E."/>
        </authorList>
    </citation>
    <scope>NUCLEOTIDE SEQUENCE [LARGE SCALE GENOMIC DNA]</scope>
    <source>
        <strain evidence="4 5">BUT-10</strain>
    </source>
</reference>
<evidence type="ECO:0000259" key="3">
    <source>
        <dbReference type="PROSITE" id="PS51186"/>
    </source>
</evidence>
<gene>
    <name evidence="4" type="ORF">DJ019_06970</name>
</gene>
<dbReference type="PROSITE" id="PS51186">
    <property type="entry name" value="GNAT"/>
    <property type="match status" value="1"/>
</dbReference>
<protein>
    <submittedName>
        <fullName evidence="4">GNAT family N-acetyltransferase</fullName>
    </submittedName>
</protein>
<dbReference type="InterPro" id="IPR050832">
    <property type="entry name" value="Bact_Acetyltransf"/>
</dbReference>
<dbReference type="InterPro" id="IPR000182">
    <property type="entry name" value="GNAT_dom"/>
</dbReference>
<keyword evidence="1 4" id="KW-0808">Transferase</keyword>
<dbReference type="Pfam" id="PF00583">
    <property type="entry name" value="Acetyltransf_1"/>
    <property type="match status" value="1"/>
</dbReference>
<dbReference type="SUPFAM" id="SSF55729">
    <property type="entry name" value="Acyl-CoA N-acyltransferases (Nat)"/>
    <property type="match status" value="1"/>
</dbReference>
<name>A0A328BJZ1_9CAUL</name>
<dbReference type="OrthoDB" id="9799154at2"/>
<dbReference type="Proteomes" id="UP000249524">
    <property type="component" value="Unassembled WGS sequence"/>
</dbReference>
<dbReference type="EMBL" id="QFYS01000002">
    <property type="protein sequence ID" value="RAK67640.1"/>
    <property type="molecule type" value="Genomic_DNA"/>
</dbReference>
<dbReference type="Gene3D" id="3.40.630.30">
    <property type="match status" value="1"/>
</dbReference>
<organism evidence="4 5">
    <name type="scientific">Phenylobacterium kunshanense</name>
    <dbReference type="NCBI Taxonomy" id="1445034"/>
    <lineage>
        <taxon>Bacteria</taxon>
        <taxon>Pseudomonadati</taxon>
        <taxon>Pseudomonadota</taxon>
        <taxon>Alphaproteobacteria</taxon>
        <taxon>Caulobacterales</taxon>
        <taxon>Caulobacteraceae</taxon>
        <taxon>Phenylobacterium</taxon>
    </lineage>
</organism>
<dbReference type="PANTHER" id="PTHR43877:SF1">
    <property type="entry name" value="ACETYLTRANSFERASE"/>
    <property type="match status" value="1"/>
</dbReference>
<sequence length="246" mass="26162">MRKKTRASGWRALASKNCAITGEAPVASGVEVGSGAFIKRATLEDAAESRTPLNAASQAPSCGWMAQGSVQSGFVVFPAGPADAEALARVHVAAWRQTYPGLLPEAYLARMSEAAHARRFARRLLQPGPDDVTLAAADRWGLVGYAEAGPSRRGVPGEAEVQTLYLLRPAQGRGLGRQLLAETARALAAHGARSLVISVLRDNLRARAFYEHLGGQAEPARLEPGPGGARLYEVAYWWPDIRDVAG</sequence>
<dbReference type="CDD" id="cd04301">
    <property type="entry name" value="NAT_SF"/>
    <property type="match status" value="1"/>
</dbReference>
<dbReference type="GO" id="GO:0016747">
    <property type="term" value="F:acyltransferase activity, transferring groups other than amino-acyl groups"/>
    <property type="evidence" value="ECO:0007669"/>
    <property type="project" value="InterPro"/>
</dbReference>
<keyword evidence="2" id="KW-0012">Acyltransferase</keyword>
<dbReference type="InterPro" id="IPR016181">
    <property type="entry name" value="Acyl_CoA_acyltransferase"/>
</dbReference>
<evidence type="ECO:0000256" key="2">
    <source>
        <dbReference type="ARBA" id="ARBA00023315"/>
    </source>
</evidence>
<evidence type="ECO:0000313" key="4">
    <source>
        <dbReference type="EMBL" id="RAK67640.1"/>
    </source>
</evidence>
<comment type="caution">
    <text evidence="4">The sequence shown here is derived from an EMBL/GenBank/DDBJ whole genome shotgun (WGS) entry which is preliminary data.</text>
</comment>
<dbReference type="PANTHER" id="PTHR43877">
    <property type="entry name" value="AMINOALKYLPHOSPHONATE N-ACETYLTRANSFERASE-RELATED-RELATED"/>
    <property type="match status" value="1"/>
</dbReference>
<evidence type="ECO:0000313" key="5">
    <source>
        <dbReference type="Proteomes" id="UP000249524"/>
    </source>
</evidence>